<keyword evidence="3" id="KW-1185">Reference proteome</keyword>
<feature type="compositionally biased region" description="Low complexity" evidence="1">
    <location>
        <begin position="542"/>
        <end position="554"/>
    </location>
</feature>
<evidence type="ECO:0008006" key="4">
    <source>
        <dbReference type="Google" id="ProtNLM"/>
    </source>
</evidence>
<sequence>MIAAVTAVHGRLNESETPSAEYLALNAEECEINEPSASPLDCISAKRDNLESQLQSTVDAQGHIRITKVKHKLEVPVNSEHYRRIMKVEMYAWLAMAARFKAKAWLQGLTVTPFLKFTDYISGEKVSQLKIPTAQGSDQSAGFRPPWTTVLAYEFRLRKEAFRLVNEEGETLAEALTKVCKDTELKEVYFTTPLALASAEGSVRKYFKGAGKDHKGGKSDQATSSKGDGKLNKGKTSESQGYGGKTPGVFAGFTLLSQSPDGRQICYAFNSAKGCKGKCGRVHICRVKGCGKQHGVHQHPGVNKDSTGGTDQKTNEEALAKLVPGLQLVEVDISCGRGSEGDKDIQSGSAHPSGPSTASAVEIAIACYDHGSYFALDHPEQLGRASDDAVPATPWDWQESGATPRPIVRDCLHWTATLVTKARSQPKFPAELCDFIASAIAAVAPAGKGGSHTPACMDKNPVVGPPVLPPPGSSLSSTGSRLELTPQAQPSTCTTGDAANLCDPDASTCTTADTANLCNTDAFAENVCMDKNPVVSPPVENPPGSSLSSTGSSLKRAPQAPPNTCATDEAATFCNPDAENILRWIVPYLSDQSFVETTEWTPSARGARLGETARRFASAMHTLVKSFVLRVIPDAERSAMELVLGRYTSSPFSEKDMSQLRQQWVSLLGDSQGFDLLEVPERQPFFLPALARTAELLEDPDWEIVTQGNDNFCTGVPLGCEEVNNTIKIESQQAVPGPADLSYIVEEPIRRGEVPFCVSADVTAAHRLSKVRKQDWPYLACRVDDTSPTIWVNTVGTFGVSSASFSWSRLFGIIGRVVTRCLMQVLFFHLVFVDDLHANFSGRNRYLYTLMWLALFEMIGTPFSYKKFKGGFRVQFIGYELDYKSRTMGVSASRGRYVIEWIQNARRQRFVVLTRDFAEFLGRLGFIARRVQLQSEPSFHA</sequence>
<accession>A0A812ZEA7</accession>
<proteinExistence type="predicted"/>
<gene>
    <name evidence="2" type="ORF">SNEC2469_LOCUS24496</name>
</gene>
<dbReference type="Proteomes" id="UP000601435">
    <property type="component" value="Unassembled WGS sequence"/>
</dbReference>
<feature type="region of interest" description="Disordered" evidence="1">
    <location>
        <begin position="455"/>
        <end position="490"/>
    </location>
</feature>
<dbReference type="OrthoDB" id="447663at2759"/>
<feature type="compositionally biased region" description="Pro residues" evidence="1">
    <location>
        <begin position="463"/>
        <end position="472"/>
    </location>
</feature>
<dbReference type="EMBL" id="CAJNJA010047180">
    <property type="protein sequence ID" value="CAE7822684.1"/>
    <property type="molecule type" value="Genomic_DNA"/>
</dbReference>
<evidence type="ECO:0000313" key="3">
    <source>
        <dbReference type="Proteomes" id="UP000601435"/>
    </source>
</evidence>
<feature type="region of interest" description="Disordered" evidence="1">
    <location>
        <begin position="534"/>
        <end position="562"/>
    </location>
</feature>
<feature type="non-terminal residue" evidence="2">
    <location>
        <position position="941"/>
    </location>
</feature>
<dbReference type="AlphaFoldDB" id="A0A812ZEA7"/>
<organism evidence="2 3">
    <name type="scientific">Symbiodinium necroappetens</name>
    <dbReference type="NCBI Taxonomy" id="1628268"/>
    <lineage>
        <taxon>Eukaryota</taxon>
        <taxon>Sar</taxon>
        <taxon>Alveolata</taxon>
        <taxon>Dinophyceae</taxon>
        <taxon>Suessiales</taxon>
        <taxon>Symbiodiniaceae</taxon>
        <taxon>Symbiodinium</taxon>
    </lineage>
</organism>
<name>A0A812ZEA7_9DINO</name>
<reference evidence="2" key="1">
    <citation type="submission" date="2021-02" db="EMBL/GenBank/DDBJ databases">
        <authorList>
            <person name="Dougan E. K."/>
            <person name="Rhodes N."/>
            <person name="Thang M."/>
            <person name="Chan C."/>
        </authorList>
    </citation>
    <scope>NUCLEOTIDE SEQUENCE</scope>
</reference>
<feature type="compositionally biased region" description="Low complexity" evidence="1">
    <location>
        <begin position="473"/>
        <end position="482"/>
    </location>
</feature>
<evidence type="ECO:0000313" key="2">
    <source>
        <dbReference type="EMBL" id="CAE7822684.1"/>
    </source>
</evidence>
<protein>
    <recommendedName>
        <fullName evidence="4">Reverse transcriptase domain-containing protein</fullName>
    </recommendedName>
</protein>
<feature type="region of interest" description="Disordered" evidence="1">
    <location>
        <begin position="209"/>
        <end position="243"/>
    </location>
</feature>
<evidence type="ECO:0000256" key="1">
    <source>
        <dbReference type="SAM" id="MobiDB-lite"/>
    </source>
</evidence>
<comment type="caution">
    <text evidence="2">The sequence shown here is derived from an EMBL/GenBank/DDBJ whole genome shotgun (WGS) entry which is preliminary data.</text>
</comment>